<proteinExistence type="predicted"/>
<comment type="caution">
    <text evidence="1">The sequence shown here is derived from an EMBL/GenBank/DDBJ whole genome shotgun (WGS) entry which is preliminary data.</text>
</comment>
<feature type="non-terminal residue" evidence="1">
    <location>
        <position position="1"/>
    </location>
</feature>
<evidence type="ECO:0000313" key="2">
    <source>
        <dbReference type="Proteomes" id="UP001434883"/>
    </source>
</evidence>
<evidence type="ECO:0000313" key="1">
    <source>
        <dbReference type="EMBL" id="MEQ2197787.1"/>
    </source>
</evidence>
<sequence>LDDLDFADDKALLSHSPQQMQDKSSKLLTVSAQVGVNIHRIKTKVSMLISNVQAWGGDN</sequence>
<dbReference type="EMBL" id="JAHRIN010018146">
    <property type="protein sequence ID" value="MEQ2197787.1"/>
    <property type="molecule type" value="Genomic_DNA"/>
</dbReference>
<name>A0ABV0QQL6_9TELE</name>
<organism evidence="1 2">
    <name type="scientific">Xenoophorus captivus</name>
    <dbReference type="NCBI Taxonomy" id="1517983"/>
    <lineage>
        <taxon>Eukaryota</taxon>
        <taxon>Metazoa</taxon>
        <taxon>Chordata</taxon>
        <taxon>Craniata</taxon>
        <taxon>Vertebrata</taxon>
        <taxon>Euteleostomi</taxon>
        <taxon>Actinopterygii</taxon>
        <taxon>Neopterygii</taxon>
        <taxon>Teleostei</taxon>
        <taxon>Neoteleostei</taxon>
        <taxon>Acanthomorphata</taxon>
        <taxon>Ovalentaria</taxon>
        <taxon>Atherinomorphae</taxon>
        <taxon>Cyprinodontiformes</taxon>
        <taxon>Goodeidae</taxon>
        <taxon>Xenoophorus</taxon>
    </lineage>
</organism>
<protein>
    <submittedName>
        <fullName evidence="1">Uncharacterized protein</fullName>
    </submittedName>
</protein>
<gene>
    <name evidence="1" type="ORF">XENOCAPTIV_003304</name>
</gene>
<dbReference type="Proteomes" id="UP001434883">
    <property type="component" value="Unassembled WGS sequence"/>
</dbReference>
<reference evidence="1 2" key="1">
    <citation type="submission" date="2021-06" db="EMBL/GenBank/DDBJ databases">
        <authorList>
            <person name="Palmer J.M."/>
        </authorList>
    </citation>
    <scope>NUCLEOTIDE SEQUENCE [LARGE SCALE GENOMIC DNA]</scope>
    <source>
        <strain evidence="1 2">XC_2019</strain>
        <tissue evidence="1">Muscle</tissue>
    </source>
</reference>
<keyword evidence="2" id="KW-1185">Reference proteome</keyword>
<accession>A0ABV0QQL6</accession>